<comment type="function">
    <text evidence="1">Involved in the assembly of lipopolysaccharide (LPS) at the surface of the outer membrane.</text>
</comment>
<dbReference type="Pfam" id="PF04453">
    <property type="entry name" value="LptD"/>
    <property type="match status" value="1"/>
</dbReference>
<name>A0ABM8E840_9HYPH</name>
<evidence type="ECO:0000313" key="4">
    <source>
        <dbReference type="Proteomes" id="UP001317629"/>
    </source>
</evidence>
<gene>
    <name evidence="1 3" type="primary">lptD</name>
    <name evidence="3" type="ORF">SS37A_16610</name>
</gene>
<reference evidence="3 4" key="1">
    <citation type="journal article" date="2023" name="Int. J. Syst. Evol. Microbiol.">
        <title>Methylocystis iwaonis sp. nov., a type II methane-oxidizing bacterium from surface soil of a rice paddy field in Japan, and emended description of the genus Methylocystis (ex Whittenbury et al. 1970) Bowman et al. 1993.</title>
        <authorList>
            <person name="Kaise H."/>
            <person name="Sawadogo J.B."/>
            <person name="Alam M.S."/>
            <person name="Ueno C."/>
            <person name="Dianou D."/>
            <person name="Shinjo R."/>
            <person name="Asakawa S."/>
        </authorList>
    </citation>
    <scope>NUCLEOTIDE SEQUENCE [LARGE SCALE GENOMIC DNA]</scope>
    <source>
        <strain evidence="3 4">SS37A-Re</strain>
    </source>
</reference>
<sequence length="867" mass="95931" precursor="true">MSRRLRRLSALLSSVAALTGGAAVFASLASAAPEGAGARMVVEAKEMIYNEKANTVTARGQVQLLYKGRLLEADRVVYDRNTSRVYAEGHAKLTETNGTIARAEHFDLTDDFKAGFIESLQVDTADDTHFSAPRAERTDGVTTFDMGAYTACEACKDDPSKPRTWQLKAKRIIHDNAEKTIYYEDATFEFLGTPIAYVPFWSSADPTVKRKSGLLTPVFTYRSQLGAGVGVPYFWAISPDSDLTITPTIFSRQGPFLTSEFRKRFENGGFSVRAEGTHVGDPSAFAIAPYGARNREWRGALQTQGDFWLNDRWRAGWDITALSDRYFLQDYKQFNYLLQNYYFRESSSTIYLNGQGPRSYFDMRGYYFQGLSPSDVQAQQPLVHPVIDYNRVFDVDPTKTAGVGGQIEIDANFTSTSADVANYESINPRTLDRIYGLYNVCQSYNRDVVPQRSTCLLRGIGGAYQHATVMGDWKRKVIDPVGGVWTAFAFARFTGSYLDYDRQGLYPIYNSSWQPIPNANQGLFLDGLDQRFRGQATPGFGAEWRYPILARSPIGNFVVEPIAQIVARPNQTSIPSLVNMDAQSLVFDDSTLFEWNKFSGYDRFETGTRLNYGGQATLTLGNGGFVNAMVGQSTQLAGANGYATADAANVGLNSGLNRRTSDIVGRFAFAPASFMSFVAKGRFDKESLIAKRIDLFATFNFDPLSLQLQYANYASQPAIGFDVRRQGLSATGRYDITKNYFLNGTVTFDMSRYLYNNLTQNPYLYTAYTGANLNGTAPLFSVAALGAGVGYHDECTTLSINYSQIYQPQANTGLPARNQAVMVSLQFRTLGEARFNYGLGSVLVNDGVRNATSGSSYSSGYGGSYMR</sequence>
<comment type="similarity">
    <text evidence="1">Belongs to the LptD family.</text>
</comment>
<keyword evidence="1" id="KW-0998">Cell outer membrane</keyword>
<feature type="chain" id="PRO_5044914724" description="LPS-assembly protein LptD" evidence="1">
    <location>
        <begin position="32"/>
        <end position="867"/>
    </location>
</feature>
<keyword evidence="4" id="KW-1185">Reference proteome</keyword>
<dbReference type="RefSeq" id="WP_281931764.1">
    <property type="nucleotide sequence ID" value="NZ_AP027142.1"/>
</dbReference>
<dbReference type="InterPro" id="IPR020889">
    <property type="entry name" value="LipoPS_assembly_LptD"/>
</dbReference>
<evidence type="ECO:0000313" key="3">
    <source>
        <dbReference type="EMBL" id="BDV34132.1"/>
    </source>
</evidence>
<comment type="caution">
    <text evidence="1">Lacks conserved residue(s) required for the propagation of feature annotation.</text>
</comment>
<protein>
    <recommendedName>
        <fullName evidence="1">LPS-assembly protein LptD</fullName>
    </recommendedName>
</protein>
<dbReference type="HAMAP" id="MF_01411">
    <property type="entry name" value="LPS_assembly_LptD"/>
    <property type="match status" value="1"/>
</dbReference>
<comment type="subunit">
    <text evidence="1">Component of the lipopolysaccharide transport and assembly complex.</text>
</comment>
<dbReference type="PANTHER" id="PTHR30189">
    <property type="entry name" value="LPS-ASSEMBLY PROTEIN"/>
    <property type="match status" value="1"/>
</dbReference>
<keyword evidence="1" id="KW-0732">Signal</keyword>
<dbReference type="PANTHER" id="PTHR30189:SF1">
    <property type="entry name" value="LPS-ASSEMBLY PROTEIN LPTD"/>
    <property type="match status" value="1"/>
</dbReference>
<dbReference type="Proteomes" id="UP001317629">
    <property type="component" value="Chromosome"/>
</dbReference>
<evidence type="ECO:0000259" key="2">
    <source>
        <dbReference type="Pfam" id="PF04453"/>
    </source>
</evidence>
<feature type="domain" description="LptD C-terminal" evidence="2">
    <location>
        <begin position="298"/>
        <end position="739"/>
    </location>
</feature>
<accession>A0ABM8E840</accession>
<dbReference type="EMBL" id="AP027142">
    <property type="protein sequence ID" value="BDV34132.1"/>
    <property type="molecule type" value="Genomic_DNA"/>
</dbReference>
<proteinExistence type="inferred from homology"/>
<dbReference type="InterPro" id="IPR050218">
    <property type="entry name" value="LptD"/>
</dbReference>
<dbReference type="InterPro" id="IPR007543">
    <property type="entry name" value="LptD_C"/>
</dbReference>
<dbReference type="Gene3D" id="2.60.450.10">
    <property type="entry name" value="Lipopolysaccharide (LPS) transport protein A like domain"/>
    <property type="match status" value="1"/>
</dbReference>
<feature type="signal peptide" evidence="1">
    <location>
        <begin position="1"/>
        <end position="31"/>
    </location>
</feature>
<keyword evidence="1" id="KW-0472">Membrane</keyword>
<comment type="subcellular location">
    <subcellularLocation>
        <location evidence="1">Cell outer membrane</location>
    </subcellularLocation>
</comment>
<organism evidence="3 4">
    <name type="scientific">Methylocystis iwaonis</name>
    <dbReference type="NCBI Taxonomy" id="2885079"/>
    <lineage>
        <taxon>Bacteria</taxon>
        <taxon>Pseudomonadati</taxon>
        <taxon>Pseudomonadota</taxon>
        <taxon>Alphaproteobacteria</taxon>
        <taxon>Hyphomicrobiales</taxon>
        <taxon>Methylocystaceae</taxon>
        <taxon>Methylocystis</taxon>
    </lineage>
</organism>
<evidence type="ECO:0000256" key="1">
    <source>
        <dbReference type="HAMAP-Rule" id="MF_01411"/>
    </source>
</evidence>